<reference evidence="10 11" key="1">
    <citation type="submission" date="2019-02" db="EMBL/GenBank/DDBJ databases">
        <title>Deep-cultivation of Planctomycetes and their phenomic and genomic characterization uncovers novel biology.</title>
        <authorList>
            <person name="Wiegand S."/>
            <person name="Jogler M."/>
            <person name="Boedeker C."/>
            <person name="Pinto D."/>
            <person name="Vollmers J."/>
            <person name="Rivas-Marin E."/>
            <person name="Kohn T."/>
            <person name="Peeters S.H."/>
            <person name="Heuer A."/>
            <person name="Rast P."/>
            <person name="Oberbeckmann S."/>
            <person name="Bunk B."/>
            <person name="Jeske O."/>
            <person name="Meyerdierks A."/>
            <person name="Storesund J.E."/>
            <person name="Kallscheuer N."/>
            <person name="Luecker S."/>
            <person name="Lage O.M."/>
            <person name="Pohl T."/>
            <person name="Merkel B.J."/>
            <person name="Hornburger P."/>
            <person name="Mueller R.-W."/>
            <person name="Bruemmer F."/>
            <person name="Labrenz M."/>
            <person name="Spormann A.M."/>
            <person name="Op Den Camp H."/>
            <person name="Overmann J."/>
            <person name="Amann R."/>
            <person name="Jetten M.S.M."/>
            <person name="Mascher T."/>
            <person name="Medema M.H."/>
            <person name="Devos D.P."/>
            <person name="Kaster A.-K."/>
            <person name="Ovreas L."/>
            <person name="Rohde M."/>
            <person name="Galperin M.Y."/>
            <person name="Jogler C."/>
        </authorList>
    </citation>
    <scope>NUCLEOTIDE SEQUENCE [LARGE SCALE GENOMIC DNA]</scope>
    <source>
        <strain evidence="10 11">Pan14r</strain>
    </source>
</reference>
<keyword evidence="11" id="KW-1185">Reference proteome</keyword>
<dbReference type="Gene3D" id="3.40.640.10">
    <property type="entry name" value="Type I PLP-dependent aspartate aminotransferase-like (Major domain)"/>
    <property type="match status" value="1"/>
</dbReference>
<dbReference type="GO" id="GO:0030170">
    <property type="term" value="F:pyridoxal phosphate binding"/>
    <property type="evidence" value="ECO:0007669"/>
    <property type="project" value="UniProtKB-UniRule"/>
</dbReference>
<evidence type="ECO:0000256" key="7">
    <source>
        <dbReference type="ARBA" id="ARBA00022898"/>
    </source>
</evidence>
<keyword evidence="6 9" id="KW-0093">Biotin biosynthesis</keyword>
<dbReference type="OrthoDB" id="9816013at2"/>
<sequence length="427" mass="47014">MLQPSRPPEWQESAADHLWMPYCQMKTAPSPLPVESTQGVRIRLSDGRELIDAMASWWCACHGYNHPHIVDALVQQAQRMPHVMMGGLQHQPAADLARRLADLLPGDLSHVFLCDSGSVAVEVAMKMAMQFHRQTEQPRRKTFIAFDRAYHGDTTGAMSLCDPVRSMHAEFSGGLLEQIHLPIPECDASRSALRDTLQRHGSTIAGVFIEPTVQGAGGMRFHDPDVLTFLRSQCDQHGVLMIADELATGFGRTGVMFGVDSADVTPDIICLGKSLTGGAIGLAATVATDRVFGAFWSDDSQNAFMHGPTFMGNPLACAAACASLELFEREPRLQQAKAIEDQLSTWLKPAESIPRVVDVRCKGGIGVIQVDRLDHLDRLRSRFVEEGIWIRPFGDVIYTTPALNIASEDLKTIADAMVRVTEQWSTW</sequence>
<dbReference type="PANTHER" id="PTHR42684">
    <property type="entry name" value="ADENOSYLMETHIONINE-8-AMINO-7-OXONONANOATE AMINOTRANSFERASE"/>
    <property type="match status" value="1"/>
</dbReference>
<dbReference type="NCBIfam" id="TIGR00508">
    <property type="entry name" value="bioA"/>
    <property type="match status" value="1"/>
</dbReference>
<comment type="function">
    <text evidence="9">Catalyzes the transfer of the alpha-amino group from S-adenosyl-L-methionine (SAM) to 7-keto-8-aminopelargonic acid (KAPA) to form 7,8-diaminopelargonic acid (DAPA). It is the only aminotransferase known to utilize SAM as an amino donor.</text>
</comment>
<dbReference type="RefSeq" id="WP_146438793.1">
    <property type="nucleotide sequence ID" value="NZ_SJPL01000001.1"/>
</dbReference>
<dbReference type="AlphaFoldDB" id="A0A5C5Y3Q6"/>
<organism evidence="10 11">
    <name type="scientific">Crateriforma conspicua</name>
    <dbReference type="NCBI Taxonomy" id="2527996"/>
    <lineage>
        <taxon>Bacteria</taxon>
        <taxon>Pseudomonadati</taxon>
        <taxon>Planctomycetota</taxon>
        <taxon>Planctomycetia</taxon>
        <taxon>Planctomycetales</taxon>
        <taxon>Planctomycetaceae</taxon>
        <taxon>Crateriforma</taxon>
    </lineage>
</organism>
<evidence type="ECO:0000256" key="8">
    <source>
        <dbReference type="ARBA" id="ARBA00048449"/>
    </source>
</evidence>
<feature type="site" description="Participates in the substrate recognition with KAPA and in a stacking interaction with the adenine ring of SAM" evidence="9">
    <location>
        <position position="22"/>
    </location>
</feature>
<dbReference type="NCBIfam" id="NF004624">
    <property type="entry name" value="PRK05964.1"/>
    <property type="match status" value="1"/>
</dbReference>
<protein>
    <recommendedName>
        <fullName evidence="9">Adenosylmethionine-8-amino-7-oxononanoate aminotransferase</fullName>
        <ecNumber evidence="9">2.6.1.62</ecNumber>
    </recommendedName>
    <alternativeName>
        <fullName evidence="9">7,8-diamino-pelargonic acid aminotransferase</fullName>
        <shortName evidence="9">DAPA AT</shortName>
        <shortName evidence="9">DAPA aminotransferase</shortName>
    </alternativeName>
    <alternativeName>
        <fullName evidence="9">7,8-diaminononanoate synthase</fullName>
        <shortName evidence="9">DANS</shortName>
    </alternativeName>
    <alternativeName>
        <fullName evidence="9">Diaminopelargonic acid synthase</fullName>
    </alternativeName>
</protein>
<accession>A0A5C5Y3Q6</accession>
<dbReference type="FunFam" id="3.40.640.10:FF:000004">
    <property type="entry name" value="Acetylornithine aminotransferase"/>
    <property type="match status" value="1"/>
</dbReference>
<proteinExistence type="inferred from homology"/>
<dbReference type="GO" id="GO:0009102">
    <property type="term" value="P:biotin biosynthetic process"/>
    <property type="evidence" value="ECO:0007669"/>
    <property type="project" value="UniProtKB-UniRule"/>
</dbReference>
<feature type="binding site" evidence="9">
    <location>
        <position position="244"/>
    </location>
    <ligand>
        <name>pyridoxal 5'-phosphate</name>
        <dbReference type="ChEBI" id="CHEBI:597326"/>
    </ligand>
</feature>
<dbReference type="PANTHER" id="PTHR42684:SF17">
    <property type="entry name" value="ADENOSYLMETHIONINE-8-AMINO-7-OXONONANOATE AMINOTRANSFERASE"/>
    <property type="match status" value="1"/>
</dbReference>
<feature type="binding site" evidence="9">
    <location>
        <position position="273"/>
    </location>
    <ligand>
        <name>substrate</name>
    </ligand>
</feature>
<comment type="similarity">
    <text evidence="9">Belongs to the class-III pyridoxal-phosphate-dependent aminotransferase family. BioA subfamily.</text>
</comment>
<evidence type="ECO:0000313" key="10">
    <source>
        <dbReference type="EMBL" id="TWT69311.1"/>
    </source>
</evidence>
<keyword evidence="7 9" id="KW-0663">Pyridoxal phosphate</keyword>
<dbReference type="InterPro" id="IPR005814">
    <property type="entry name" value="Aminotrans_3"/>
</dbReference>
<comment type="cofactor">
    <cofactor evidence="1 9">
        <name>pyridoxal 5'-phosphate</name>
        <dbReference type="ChEBI" id="CHEBI:597326"/>
    </cofactor>
</comment>
<keyword evidence="9" id="KW-0963">Cytoplasm</keyword>
<comment type="subunit">
    <text evidence="9">Homodimer.</text>
</comment>
<dbReference type="GO" id="GO:0005737">
    <property type="term" value="C:cytoplasm"/>
    <property type="evidence" value="ECO:0007669"/>
    <property type="project" value="UniProtKB-SubCell"/>
</dbReference>
<dbReference type="InterPro" id="IPR015424">
    <property type="entry name" value="PyrdxlP-dep_Trfase"/>
</dbReference>
<dbReference type="HAMAP" id="MF_00834">
    <property type="entry name" value="BioA"/>
    <property type="match status" value="1"/>
</dbReference>
<dbReference type="GO" id="GO:0004015">
    <property type="term" value="F:adenosylmethionine-8-amino-7-oxononanoate transaminase activity"/>
    <property type="evidence" value="ECO:0007669"/>
    <property type="project" value="UniProtKB-UniRule"/>
</dbReference>
<dbReference type="InterPro" id="IPR005815">
    <property type="entry name" value="BioA"/>
</dbReference>
<feature type="modified residue" description="N6-(pyridoxal phosphate)lysine" evidence="9">
    <location>
        <position position="273"/>
    </location>
</feature>
<evidence type="ECO:0000256" key="4">
    <source>
        <dbReference type="ARBA" id="ARBA00022679"/>
    </source>
</evidence>
<dbReference type="UniPathway" id="UPA00078">
    <property type="reaction ID" value="UER00160"/>
</dbReference>
<dbReference type="PIRSF" id="PIRSF000521">
    <property type="entry name" value="Transaminase_4ab_Lys_Orn"/>
    <property type="match status" value="1"/>
</dbReference>
<evidence type="ECO:0000256" key="1">
    <source>
        <dbReference type="ARBA" id="ARBA00001933"/>
    </source>
</evidence>
<feature type="binding site" evidence="9">
    <location>
        <position position="57"/>
    </location>
    <ligand>
        <name>substrate</name>
    </ligand>
</feature>
<dbReference type="EC" id="2.6.1.62" evidence="9"/>
<feature type="binding site" evidence="9">
    <location>
        <position position="307"/>
    </location>
    <ligand>
        <name>substrate</name>
    </ligand>
</feature>
<keyword evidence="3 9" id="KW-0032">Aminotransferase</keyword>
<name>A0A5C5Y3Q6_9PLAN</name>
<evidence type="ECO:0000256" key="6">
    <source>
        <dbReference type="ARBA" id="ARBA00022756"/>
    </source>
</evidence>
<evidence type="ECO:0000256" key="9">
    <source>
        <dbReference type="HAMAP-Rule" id="MF_00834"/>
    </source>
</evidence>
<evidence type="ECO:0000256" key="3">
    <source>
        <dbReference type="ARBA" id="ARBA00022576"/>
    </source>
</evidence>
<feature type="binding site" evidence="9">
    <location>
        <begin position="117"/>
        <end position="118"/>
    </location>
    <ligand>
        <name>pyridoxal 5'-phosphate</name>
        <dbReference type="ChEBI" id="CHEBI:597326"/>
    </ligand>
</feature>
<dbReference type="EMBL" id="SJPL01000001">
    <property type="protein sequence ID" value="TWT69311.1"/>
    <property type="molecule type" value="Genomic_DNA"/>
</dbReference>
<keyword evidence="5 9" id="KW-0949">S-adenosyl-L-methionine</keyword>
<evidence type="ECO:0000313" key="11">
    <source>
        <dbReference type="Proteomes" id="UP000317238"/>
    </source>
</evidence>
<comment type="pathway">
    <text evidence="2 9">Cofactor biosynthesis; biotin biosynthesis; 7,8-diaminononanoate from 8-amino-7-oxononanoate (SAM route): step 1/1.</text>
</comment>
<feature type="binding site" evidence="9">
    <location>
        <begin position="308"/>
        <end position="309"/>
    </location>
    <ligand>
        <name>pyridoxal 5'-phosphate</name>
        <dbReference type="ChEBI" id="CHEBI:597326"/>
    </ligand>
</feature>
<evidence type="ECO:0000256" key="2">
    <source>
        <dbReference type="ARBA" id="ARBA00005063"/>
    </source>
</evidence>
<dbReference type="InterPro" id="IPR015421">
    <property type="entry name" value="PyrdxlP-dep_Trfase_major"/>
</dbReference>
<dbReference type="Proteomes" id="UP000317238">
    <property type="component" value="Unassembled WGS sequence"/>
</dbReference>
<feature type="binding site" evidence="9">
    <location>
        <position position="391"/>
    </location>
    <ligand>
        <name>substrate</name>
    </ligand>
</feature>
<dbReference type="Gene3D" id="3.90.1150.10">
    <property type="entry name" value="Aspartate Aminotransferase, domain 1"/>
    <property type="match status" value="1"/>
</dbReference>
<dbReference type="CDD" id="cd00610">
    <property type="entry name" value="OAT_like"/>
    <property type="match status" value="1"/>
</dbReference>
<comment type="catalytic activity">
    <reaction evidence="8 9">
        <text>(8S)-8-amino-7-oxononanoate + S-adenosyl-L-methionine = S-adenosyl-4-methylsulfanyl-2-oxobutanoate + (7R,8S)-7,8-diammoniononanoate</text>
        <dbReference type="Rhea" id="RHEA:16861"/>
        <dbReference type="ChEBI" id="CHEBI:16490"/>
        <dbReference type="ChEBI" id="CHEBI:59789"/>
        <dbReference type="ChEBI" id="CHEBI:149468"/>
        <dbReference type="ChEBI" id="CHEBI:149469"/>
        <dbReference type="EC" id="2.6.1.62"/>
    </reaction>
</comment>
<keyword evidence="4 9" id="KW-0808">Transferase</keyword>
<comment type="subcellular location">
    <subcellularLocation>
        <location evidence="9">Cytoplasm</location>
    </subcellularLocation>
</comment>
<evidence type="ECO:0000256" key="5">
    <source>
        <dbReference type="ARBA" id="ARBA00022691"/>
    </source>
</evidence>
<gene>
    <name evidence="9 10" type="primary">bioA</name>
    <name evidence="10" type="ORF">Pan14r_15960</name>
</gene>
<dbReference type="Pfam" id="PF00202">
    <property type="entry name" value="Aminotran_3"/>
    <property type="match status" value="1"/>
</dbReference>
<dbReference type="SUPFAM" id="SSF53383">
    <property type="entry name" value="PLP-dependent transferases"/>
    <property type="match status" value="1"/>
</dbReference>
<comment type="caution">
    <text evidence="10">The sequence shown here is derived from an EMBL/GenBank/DDBJ whole genome shotgun (WGS) entry which is preliminary data.</text>
</comment>
<dbReference type="InterPro" id="IPR015422">
    <property type="entry name" value="PyrdxlP-dep_Trfase_small"/>
</dbReference>
<feature type="binding site" evidence="9">
    <location>
        <position position="150"/>
    </location>
    <ligand>
        <name>substrate</name>
    </ligand>
</feature>